<proteinExistence type="predicted"/>
<evidence type="ECO:0000313" key="3">
    <source>
        <dbReference type="EMBL" id="KAA2375820.1"/>
    </source>
</evidence>
<dbReference type="Proteomes" id="UP000322658">
    <property type="component" value="Unassembled WGS sequence"/>
</dbReference>
<reference evidence="4 5" key="1">
    <citation type="journal article" date="2019" name="Nat. Med.">
        <title>A library of human gut bacterial isolates paired with longitudinal multiomics data enables mechanistic microbiome research.</title>
        <authorList>
            <person name="Poyet M."/>
            <person name="Groussin M."/>
            <person name="Gibbons S.M."/>
            <person name="Avila-Pacheco J."/>
            <person name="Jiang X."/>
            <person name="Kearney S.M."/>
            <person name="Perrotta A.R."/>
            <person name="Berdy B."/>
            <person name="Zhao S."/>
            <person name="Lieberman T.D."/>
            <person name="Swanson P.K."/>
            <person name="Smith M."/>
            <person name="Roesemann S."/>
            <person name="Alexander J.E."/>
            <person name="Rich S.A."/>
            <person name="Livny J."/>
            <person name="Vlamakis H."/>
            <person name="Clish C."/>
            <person name="Bullock K."/>
            <person name="Deik A."/>
            <person name="Scott J."/>
            <person name="Pierce K.A."/>
            <person name="Xavier R.J."/>
            <person name="Alm E.J."/>
        </authorList>
    </citation>
    <scope>NUCLEOTIDE SEQUENCE [LARGE SCALE GENOMIC DNA]</scope>
    <source>
        <strain evidence="3 4">BIOML-A1</strain>
        <strain evidence="2 5">BIOML-A2</strain>
    </source>
</reference>
<dbReference type="Pfam" id="PF03544">
    <property type="entry name" value="TonB_C"/>
    <property type="match status" value="1"/>
</dbReference>
<name>A0A5B3GQR4_9BACT</name>
<evidence type="ECO:0000313" key="2">
    <source>
        <dbReference type="EMBL" id="KAA2372290.1"/>
    </source>
</evidence>
<dbReference type="Proteomes" id="UP000323567">
    <property type="component" value="Unassembled WGS sequence"/>
</dbReference>
<organism evidence="3 4">
    <name type="scientific">Alistipes shahii</name>
    <dbReference type="NCBI Taxonomy" id="328814"/>
    <lineage>
        <taxon>Bacteria</taxon>
        <taxon>Pseudomonadati</taxon>
        <taxon>Bacteroidota</taxon>
        <taxon>Bacteroidia</taxon>
        <taxon>Bacteroidales</taxon>
        <taxon>Rikenellaceae</taxon>
        <taxon>Alistipes</taxon>
    </lineage>
</organism>
<dbReference type="AlphaFoldDB" id="A0A5B3GQR4"/>
<dbReference type="SUPFAM" id="SSF74653">
    <property type="entry name" value="TolA/TonB C-terminal domain"/>
    <property type="match status" value="1"/>
</dbReference>
<feature type="domain" description="TonB C-terminal" evidence="1">
    <location>
        <begin position="80"/>
        <end position="137"/>
    </location>
</feature>
<gene>
    <name evidence="3" type="ORF">F2Y07_07280</name>
    <name evidence="2" type="ORF">F2Y13_00605</name>
</gene>
<evidence type="ECO:0000259" key="1">
    <source>
        <dbReference type="Pfam" id="PF03544"/>
    </source>
</evidence>
<evidence type="ECO:0000313" key="4">
    <source>
        <dbReference type="Proteomes" id="UP000322658"/>
    </source>
</evidence>
<comment type="caution">
    <text evidence="3">The sequence shown here is derived from an EMBL/GenBank/DDBJ whole genome shotgun (WGS) entry which is preliminary data.</text>
</comment>
<accession>A0A5B3GQR4</accession>
<dbReference type="InterPro" id="IPR037682">
    <property type="entry name" value="TonB_C"/>
</dbReference>
<dbReference type="Gene3D" id="3.30.1150.10">
    <property type="match status" value="1"/>
</dbReference>
<evidence type="ECO:0000313" key="5">
    <source>
        <dbReference type="Proteomes" id="UP000323567"/>
    </source>
</evidence>
<dbReference type="EMBL" id="VVXK01000001">
    <property type="protein sequence ID" value="KAA2372290.1"/>
    <property type="molecule type" value="Genomic_DNA"/>
</dbReference>
<sequence>MYIVNGKETSEIRSIPPEDIENVEMLPADEETIARYGQRAAHGVMLITLRYDRPASFPADSAFGSYIARQVRWDESEPTARVVLRYKITPDGETVVQQELESTDNRLKRRVLKAVAEAPRWHPAQKNGAPVESEGVLSIQLPEGRRMPRQAELVIR</sequence>
<dbReference type="EMBL" id="VVXJ01000013">
    <property type="protein sequence ID" value="KAA2375820.1"/>
    <property type="molecule type" value="Genomic_DNA"/>
</dbReference>
<dbReference type="Gene3D" id="2.170.130.10">
    <property type="entry name" value="TonB-dependent receptor, plug domain"/>
    <property type="match status" value="1"/>
</dbReference>
<keyword evidence="3" id="KW-0675">Receptor</keyword>
<protein>
    <submittedName>
        <fullName evidence="3">TonB-dependent receptor</fullName>
    </submittedName>
</protein>
<dbReference type="GO" id="GO:0055085">
    <property type="term" value="P:transmembrane transport"/>
    <property type="evidence" value="ECO:0007669"/>
    <property type="project" value="InterPro"/>
</dbReference>
<dbReference type="InterPro" id="IPR037066">
    <property type="entry name" value="Plug_dom_sf"/>
</dbReference>